<gene>
    <name evidence="1" type="ORF">MCOR33_010793</name>
</gene>
<dbReference type="Proteomes" id="UP001059893">
    <property type="component" value="Unassembled WGS sequence"/>
</dbReference>
<protein>
    <submittedName>
        <fullName evidence="1">Uncharacterized protein</fullName>
    </submittedName>
</protein>
<sequence>MEPAVLAALAMSPNLCGDEMLYPSACGSTMGSLVRMVFLIRKENSATELITGLQSYGHSFPEHYTAWEREVKGSKSHQRIVRYRLGTLN</sequence>
<name>A0ABQ8N4J0_PYRGI</name>
<keyword evidence="2" id="KW-1185">Reference proteome</keyword>
<accession>A0ABQ8N4J0</accession>
<reference evidence="1" key="1">
    <citation type="submission" date="2021-01" db="EMBL/GenBank/DDBJ databases">
        <title>Deciphering the adaptive evolutionary patterns associated with biogeogrpahic diversity in the finger millet blast pathogen Magnaporthe oryzae in Eastern Africa.</title>
        <authorList>
            <person name="Onyema G."/>
            <person name="Shittu T.A."/>
            <person name="Dodsworth S."/>
            <person name="Devilliers S."/>
            <person name="Muthumeenakshi S."/>
            <person name="Sreenivasaprasad S."/>
        </authorList>
    </citation>
    <scope>NUCLEOTIDE SEQUENCE</scope>
    <source>
        <strain evidence="1">D15/s37</strain>
    </source>
</reference>
<dbReference type="PANTHER" id="PTHR35179">
    <property type="entry name" value="PROTEIN CBG02620"/>
    <property type="match status" value="1"/>
</dbReference>
<dbReference type="PANTHER" id="PTHR35179:SF2">
    <property type="entry name" value="START DOMAIN-CONTAINING PROTEIN"/>
    <property type="match status" value="1"/>
</dbReference>
<organism evidence="1 2">
    <name type="scientific">Pyricularia grisea</name>
    <name type="common">Crabgrass-specific blast fungus</name>
    <name type="synonym">Magnaporthe grisea</name>
    <dbReference type="NCBI Taxonomy" id="148305"/>
    <lineage>
        <taxon>Eukaryota</taxon>
        <taxon>Fungi</taxon>
        <taxon>Dikarya</taxon>
        <taxon>Ascomycota</taxon>
        <taxon>Pezizomycotina</taxon>
        <taxon>Sordariomycetes</taxon>
        <taxon>Sordariomycetidae</taxon>
        <taxon>Magnaporthales</taxon>
        <taxon>Pyriculariaceae</taxon>
        <taxon>Pyricularia</taxon>
    </lineage>
</organism>
<proteinExistence type="predicted"/>
<evidence type="ECO:0000313" key="2">
    <source>
        <dbReference type="Proteomes" id="UP001059893"/>
    </source>
</evidence>
<evidence type="ECO:0000313" key="1">
    <source>
        <dbReference type="EMBL" id="KAI6291160.1"/>
    </source>
</evidence>
<comment type="caution">
    <text evidence="1">The sequence shown here is derived from an EMBL/GenBank/DDBJ whole genome shotgun (WGS) entry which is preliminary data.</text>
</comment>
<dbReference type="EMBL" id="JABSND010000388">
    <property type="protein sequence ID" value="KAI6291160.1"/>
    <property type="molecule type" value="Genomic_DNA"/>
</dbReference>